<feature type="region of interest" description="Disordered" evidence="1">
    <location>
        <begin position="70"/>
        <end position="108"/>
    </location>
</feature>
<evidence type="ECO:0000313" key="2">
    <source>
        <dbReference type="EMBL" id="RRT38394.1"/>
    </source>
</evidence>
<gene>
    <name evidence="2" type="ORF">B296_00018741</name>
</gene>
<dbReference type="AlphaFoldDB" id="A0A426XG01"/>
<accession>A0A426XG01</accession>
<organism evidence="2 3">
    <name type="scientific">Ensete ventricosum</name>
    <name type="common">Abyssinian banana</name>
    <name type="synonym">Musa ensete</name>
    <dbReference type="NCBI Taxonomy" id="4639"/>
    <lineage>
        <taxon>Eukaryota</taxon>
        <taxon>Viridiplantae</taxon>
        <taxon>Streptophyta</taxon>
        <taxon>Embryophyta</taxon>
        <taxon>Tracheophyta</taxon>
        <taxon>Spermatophyta</taxon>
        <taxon>Magnoliopsida</taxon>
        <taxon>Liliopsida</taxon>
        <taxon>Zingiberales</taxon>
        <taxon>Musaceae</taxon>
        <taxon>Ensete</taxon>
    </lineage>
</organism>
<reference evidence="2 3" key="1">
    <citation type="journal article" date="2014" name="Agronomy (Basel)">
        <title>A Draft Genome Sequence for Ensete ventricosum, the Drought-Tolerant Tree Against Hunger.</title>
        <authorList>
            <person name="Harrison J."/>
            <person name="Moore K.A."/>
            <person name="Paszkiewicz K."/>
            <person name="Jones T."/>
            <person name="Grant M."/>
            <person name="Ambacheew D."/>
            <person name="Muzemil S."/>
            <person name="Studholme D.J."/>
        </authorList>
    </citation>
    <scope>NUCLEOTIDE SEQUENCE [LARGE SCALE GENOMIC DNA]</scope>
</reference>
<comment type="caution">
    <text evidence="2">The sequence shown here is derived from an EMBL/GenBank/DDBJ whole genome shotgun (WGS) entry which is preliminary data.</text>
</comment>
<protein>
    <submittedName>
        <fullName evidence="2">Uncharacterized protein</fullName>
    </submittedName>
</protein>
<name>A0A426XG01_ENSVE</name>
<sequence length="125" mass="13938">MSTMAGRQRRNRGEAMLVTIVEGWSQEKRGWAVLARKIDGREEAGNSMVGRGRGLHLLRLPGLQGDAAVGEEEGATVRQPARRGCRKEQHFYDKRNRGATTDGEEGDEFVNQVQRKGCAEVDAQW</sequence>
<proteinExistence type="predicted"/>
<evidence type="ECO:0000313" key="3">
    <source>
        <dbReference type="Proteomes" id="UP000287651"/>
    </source>
</evidence>
<feature type="compositionally biased region" description="Basic and acidic residues" evidence="1">
    <location>
        <begin position="86"/>
        <end position="96"/>
    </location>
</feature>
<evidence type="ECO:0000256" key="1">
    <source>
        <dbReference type="SAM" id="MobiDB-lite"/>
    </source>
</evidence>
<dbReference type="Proteomes" id="UP000287651">
    <property type="component" value="Unassembled WGS sequence"/>
</dbReference>
<dbReference type="EMBL" id="AMZH03021260">
    <property type="protein sequence ID" value="RRT38394.1"/>
    <property type="molecule type" value="Genomic_DNA"/>
</dbReference>